<protein>
    <submittedName>
        <fullName evidence="1">Uncharacterized protein</fullName>
    </submittedName>
</protein>
<dbReference type="EMBL" id="BARU01034944">
    <property type="protein sequence ID" value="GAH69406.1"/>
    <property type="molecule type" value="Genomic_DNA"/>
</dbReference>
<accession>X1HGV1</accession>
<reference evidence="1" key="1">
    <citation type="journal article" date="2014" name="Front. Microbiol.">
        <title>High frequency of phylogenetically diverse reductive dehalogenase-homologous genes in deep subseafloor sedimentary metagenomes.</title>
        <authorList>
            <person name="Kawai M."/>
            <person name="Futagami T."/>
            <person name="Toyoda A."/>
            <person name="Takaki Y."/>
            <person name="Nishi S."/>
            <person name="Hori S."/>
            <person name="Arai W."/>
            <person name="Tsubouchi T."/>
            <person name="Morono Y."/>
            <person name="Uchiyama I."/>
            <person name="Ito T."/>
            <person name="Fujiyama A."/>
            <person name="Inagaki F."/>
            <person name="Takami H."/>
        </authorList>
    </citation>
    <scope>NUCLEOTIDE SEQUENCE</scope>
    <source>
        <strain evidence="1">Expedition CK06-06</strain>
    </source>
</reference>
<dbReference type="AlphaFoldDB" id="X1HGV1"/>
<organism evidence="1">
    <name type="scientific">marine sediment metagenome</name>
    <dbReference type="NCBI Taxonomy" id="412755"/>
    <lineage>
        <taxon>unclassified sequences</taxon>
        <taxon>metagenomes</taxon>
        <taxon>ecological metagenomes</taxon>
    </lineage>
</organism>
<name>X1HGV1_9ZZZZ</name>
<proteinExistence type="predicted"/>
<gene>
    <name evidence="1" type="ORF">S03H2_54776</name>
</gene>
<evidence type="ECO:0000313" key="1">
    <source>
        <dbReference type="EMBL" id="GAH69406.1"/>
    </source>
</evidence>
<sequence length="150" mass="17812">MSDTIPDGFSIKSKSSFLKLSYLTKDLASKKQIMEVVVTRGMRIPFTLVLYNLEEEELLREYKTGIFSPRYIIKKGNDEKAEFWLKSKNTNNFYEISYGGRIIRSHTKKNIVFKFKDFQEKEYFRLDFDWGGKDEYLVEVQDNIDSLLQF</sequence>
<comment type="caution">
    <text evidence="1">The sequence shown here is derived from an EMBL/GenBank/DDBJ whole genome shotgun (WGS) entry which is preliminary data.</text>
</comment>